<feature type="transmembrane region" description="Helical" evidence="6">
    <location>
        <begin position="280"/>
        <end position="299"/>
    </location>
</feature>
<feature type="transmembrane region" description="Helical" evidence="6">
    <location>
        <begin position="172"/>
        <end position="196"/>
    </location>
</feature>
<proteinExistence type="predicted"/>
<feature type="transmembrane region" description="Helical" evidence="6">
    <location>
        <begin position="364"/>
        <end position="387"/>
    </location>
</feature>
<keyword evidence="4 6" id="KW-1133">Transmembrane helix</keyword>
<feature type="transmembrane region" description="Helical" evidence="6">
    <location>
        <begin position="320"/>
        <end position="344"/>
    </location>
</feature>
<feature type="transmembrane region" description="Helical" evidence="6">
    <location>
        <begin position="441"/>
        <end position="461"/>
    </location>
</feature>
<dbReference type="PANTHER" id="PTHR43243:SF4">
    <property type="entry name" value="CATIONIC AMINO ACID TRANSPORTER 4"/>
    <property type="match status" value="1"/>
</dbReference>
<organism evidence="7 8">
    <name type="scientific">Bacillus velezensis</name>
    <dbReference type="NCBI Taxonomy" id="492670"/>
    <lineage>
        <taxon>Bacteria</taxon>
        <taxon>Bacillati</taxon>
        <taxon>Bacillota</taxon>
        <taxon>Bacilli</taxon>
        <taxon>Bacillales</taxon>
        <taxon>Bacillaceae</taxon>
        <taxon>Bacillus</taxon>
        <taxon>Bacillus amyloliquefaciens group</taxon>
    </lineage>
</organism>
<feature type="transmembrane region" description="Helical" evidence="6">
    <location>
        <begin position="125"/>
        <end position="151"/>
    </location>
</feature>
<dbReference type="AlphaFoldDB" id="A0A7W4QEE2"/>
<dbReference type="InterPro" id="IPR002293">
    <property type="entry name" value="AA/rel_permease1"/>
</dbReference>
<sequence>MIQVKSLRVTAFDRKDNLIGCGRQYDWKRNGTDGETEHRIVDYTECDTGKSQRVPLGFCFWMEGCVLRNILQKKDITQLLEQSRNRQTAKTMGGFDLTLLGIGAVIGTGVMVLTGITAAKNAGPSVIFSFIIAAVVCSLAALCYAEIASVLPVYGSAYIYSYTTMGEIVGHLMGWTLLSVYMVTASAVASGWSSYFNNLLAEIGMPLPDSLLHVPSQGGIVNLPAIIITLLIAVVLSRGSKESKTFNNVMVLVKIGIVLLFIITGSFFVKPGNWHPFMPFGIKGVITGASAVFFAFLGFDAISASAEEVKKPQRNLPIGIIGSLVICTLVYVIVCLVMTGMVPYSQLNVPEAMSYVLQTVGQNAVAGVIAAGAVIGLMAVVLAHTYAATRISFAMARDGMLPKVFTIVGKKSGAPIFNTWLIGLISACIAGFVDLKELSDLSNIGALLTFAMVSLSVLILRRTHKDLPRGFKVPFVPVLPILAIICCLFLMVNLPLKTWLYFAVWLIIGVIVYFLYSYKHSKLRQ</sequence>
<evidence type="ECO:0000313" key="7">
    <source>
        <dbReference type="EMBL" id="QOY27042.1"/>
    </source>
</evidence>
<feature type="transmembrane region" description="Helical" evidence="6">
    <location>
        <begin position="498"/>
        <end position="516"/>
    </location>
</feature>
<protein>
    <submittedName>
        <fullName evidence="7">Putative amino acid permease YhdG</fullName>
    </submittedName>
</protein>
<feature type="transmembrane region" description="Helical" evidence="6">
    <location>
        <begin position="473"/>
        <end position="492"/>
    </location>
</feature>
<evidence type="ECO:0000256" key="2">
    <source>
        <dbReference type="ARBA" id="ARBA00022448"/>
    </source>
</evidence>
<evidence type="ECO:0000313" key="8">
    <source>
        <dbReference type="Proteomes" id="UP000587477"/>
    </source>
</evidence>
<evidence type="ECO:0000256" key="1">
    <source>
        <dbReference type="ARBA" id="ARBA00004141"/>
    </source>
</evidence>
<accession>A0A7W4QEE2</accession>
<feature type="transmembrane region" description="Helical" evidence="6">
    <location>
        <begin position="94"/>
        <end position="119"/>
    </location>
</feature>
<dbReference type="Pfam" id="PF13520">
    <property type="entry name" value="AA_permease_2"/>
    <property type="match status" value="1"/>
</dbReference>
<evidence type="ECO:0000256" key="3">
    <source>
        <dbReference type="ARBA" id="ARBA00022692"/>
    </source>
</evidence>
<keyword evidence="3 6" id="KW-0812">Transmembrane</keyword>
<evidence type="ECO:0000256" key="4">
    <source>
        <dbReference type="ARBA" id="ARBA00022989"/>
    </source>
</evidence>
<feature type="transmembrane region" description="Helical" evidence="6">
    <location>
        <begin position="249"/>
        <end position="268"/>
    </location>
</feature>
<dbReference type="GO" id="GO:0015171">
    <property type="term" value="F:amino acid transmembrane transporter activity"/>
    <property type="evidence" value="ECO:0007669"/>
    <property type="project" value="TreeGrafter"/>
</dbReference>
<evidence type="ECO:0000256" key="6">
    <source>
        <dbReference type="SAM" id="Phobius"/>
    </source>
</evidence>
<dbReference type="PIRSF" id="PIRSF006060">
    <property type="entry name" value="AA_transporter"/>
    <property type="match status" value="1"/>
</dbReference>
<dbReference type="GO" id="GO:0016020">
    <property type="term" value="C:membrane"/>
    <property type="evidence" value="ECO:0007669"/>
    <property type="project" value="UniProtKB-SubCell"/>
</dbReference>
<dbReference type="Gene3D" id="1.20.1740.10">
    <property type="entry name" value="Amino acid/polyamine transporter I"/>
    <property type="match status" value="1"/>
</dbReference>
<feature type="transmembrane region" description="Helical" evidence="6">
    <location>
        <begin position="216"/>
        <end position="237"/>
    </location>
</feature>
<keyword evidence="2" id="KW-0813">Transport</keyword>
<name>A0A7W4QEE2_BACVE</name>
<gene>
    <name evidence="7" type="primary">yhdG_3</name>
    <name evidence="7" type="ORF">BACVE_002053</name>
</gene>
<comment type="subcellular location">
    <subcellularLocation>
        <location evidence="1">Membrane</location>
        <topology evidence="1">Multi-pass membrane protein</topology>
    </subcellularLocation>
</comment>
<reference evidence="8" key="1">
    <citation type="submission" date="2020-10" db="EMBL/GenBank/DDBJ databases">
        <title>Complete genome sequence of Bacillus velezensis NST6.</title>
        <authorList>
            <person name="Choi J."/>
        </authorList>
    </citation>
    <scope>NUCLEOTIDE SEQUENCE [LARGE SCALE GENOMIC DNA]</scope>
    <source>
        <strain evidence="8">NST6</strain>
    </source>
</reference>
<evidence type="ECO:0000256" key="5">
    <source>
        <dbReference type="ARBA" id="ARBA00023136"/>
    </source>
</evidence>
<feature type="transmembrane region" description="Helical" evidence="6">
    <location>
        <begin position="416"/>
        <end position="435"/>
    </location>
</feature>
<dbReference type="Proteomes" id="UP000587477">
    <property type="component" value="Chromosome"/>
</dbReference>
<dbReference type="PANTHER" id="PTHR43243">
    <property type="entry name" value="INNER MEMBRANE TRANSPORTER YGJI-RELATED"/>
    <property type="match status" value="1"/>
</dbReference>
<dbReference type="EMBL" id="CP063687">
    <property type="protein sequence ID" value="QOY27042.1"/>
    <property type="molecule type" value="Genomic_DNA"/>
</dbReference>
<keyword evidence="5 6" id="KW-0472">Membrane</keyword>